<proteinExistence type="predicted"/>
<dbReference type="STRING" id="1193518.BN13_500004"/>
<dbReference type="AlphaFoldDB" id="A0A077M987"/>
<comment type="caution">
    <text evidence="2">The sequence shown here is derived from an EMBL/GenBank/DDBJ whole genome shotgun (WGS) entry which is preliminary data.</text>
</comment>
<evidence type="ECO:0000313" key="2">
    <source>
        <dbReference type="EMBL" id="CCI53876.1"/>
    </source>
</evidence>
<protein>
    <submittedName>
        <fullName evidence="2">Hemerythrin HHE cation binding domain protein</fullName>
    </submittedName>
</protein>
<sequence length="170" mass="18495">MIRAVVGAVRRAQDGVSPWLAFLEADHRAIDDHFAAFGTALSEGRVEADALAAGAAGLRRHIWVEETIHFPPLREAGLFGPVLVMLREHGEIWALLDALDTDVAAGTSAARLAQTFAQLEEVLEQHNLKEERILYPAGDQVLDATVAEAVRGALSDGLMPADWVCEMFDR</sequence>
<dbReference type="Proteomes" id="UP000035720">
    <property type="component" value="Unassembled WGS sequence"/>
</dbReference>
<name>A0A077M987_9MICO</name>
<dbReference type="InterPro" id="IPR012312">
    <property type="entry name" value="Hemerythrin-like"/>
</dbReference>
<keyword evidence="3" id="KW-1185">Reference proteome</keyword>
<dbReference type="Pfam" id="PF01814">
    <property type="entry name" value="Hemerythrin"/>
    <property type="match status" value="1"/>
</dbReference>
<feature type="domain" description="Hemerythrin-like" evidence="1">
    <location>
        <begin position="21"/>
        <end position="137"/>
    </location>
</feature>
<evidence type="ECO:0000259" key="1">
    <source>
        <dbReference type="Pfam" id="PF01814"/>
    </source>
</evidence>
<evidence type="ECO:0000313" key="3">
    <source>
        <dbReference type="Proteomes" id="UP000035720"/>
    </source>
</evidence>
<dbReference type="EMBL" id="CAJC01000162">
    <property type="protein sequence ID" value="CCI53876.1"/>
    <property type="molecule type" value="Genomic_DNA"/>
</dbReference>
<organism evidence="2 3">
    <name type="scientific">Nostocoides jenkinsii Ben 74</name>
    <dbReference type="NCBI Taxonomy" id="1193518"/>
    <lineage>
        <taxon>Bacteria</taxon>
        <taxon>Bacillati</taxon>
        <taxon>Actinomycetota</taxon>
        <taxon>Actinomycetes</taxon>
        <taxon>Micrococcales</taxon>
        <taxon>Intrasporangiaceae</taxon>
        <taxon>Nostocoides</taxon>
    </lineage>
</organism>
<reference evidence="2 3" key="1">
    <citation type="journal article" date="2013" name="ISME J.">
        <title>A metabolic model for members of the genus Tetrasphaera involved in enhanced biological phosphorus removal.</title>
        <authorList>
            <person name="Kristiansen R."/>
            <person name="Nguyen H.T.T."/>
            <person name="Saunders A.M."/>
            <person name="Nielsen J.L."/>
            <person name="Wimmer R."/>
            <person name="Le V.Q."/>
            <person name="McIlroy S.J."/>
            <person name="Petrovski S."/>
            <person name="Seviour R.J."/>
            <person name="Calteau A."/>
            <person name="Nielsen K.L."/>
            <person name="Nielsen P.H."/>
        </authorList>
    </citation>
    <scope>NUCLEOTIDE SEQUENCE [LARGE SCALE GENOMIC DNA]</scope>
    <source>
        <strain evidence="2 3">Ben 74</strain>
    </source>
</reference>
<dbReference type="RefSeq" id="WP_048546237.1">
    <property type="nucleotide sequence ID" value="NZ_HF571038.1"/>
</dbReference>
<gene>
    <name evidence="2" type="ORF">BN13_500004</name>
</gene>
<accession>A0A077M987</accession>
<dbReference type="Gene3D" id="1.20.120.520">
    <property type="entry name" value="nmb1532 protein domain like"/>
    <property type="match status" value="1"/>
</dbReference>